<dbReference type="Pfam" id="PF02922">
    <property type="entry name" value="CBM_48"/>
    <property type="match status" value="1"/>
</dbReference>
<sequence length="388" mass="42626">MKSCKQTTIRATLIAALLFAVGILRAQPPRGPLVVSPQVNADKTVTFRYQAPQAKAVELSAQFEKAPVPMTKDAQGIWSATVGPVKPDIYPYNFRVDGVSVMDPANVAFFPNERFKASLVDVPGDTPLVHAMKDVPHGSINYEYYPSLEGTTGSVVVYTPPGYDQSPTKKYPVYYLISGTTDTEETFFKVGKTNLILDNLLAEGKVKPMIIVMPYGNIAARVAEQKGGTKPGDPTVRDGADAVKRANDFTTDLVSNVIPYVEKNYRAIPNRENRAIGGFSRGGGQTLRAAFSNMDKFAYVCAYSSYLSPQEMDGNFSQIVAKPEQTNKQLKLLWVSVGSDDFLHKGTVEFMDYLKAKKVNYKSLITDGGHTWMNVKTYVAATTPLLFQ</sequence>
<dbReference type="PANTHER" id="PTHR48098">
    <property type="entry name" value="ENTEROCHELIN ESTERASE-RELATED"/>
    <property type="match status" value="1"/>
</dbReference>
<dbReference type="InterPro" id="IPR014756">
    <property type="entry name" value="Ig_E-set"/>
</dbReference>
<dbReference type="RefSeq" id="WP_097124619.1">
    <property type="nucleotide sequence ID" value="NZ_OCNH01000001.1"/>
</dbReference>
<gene>
    <name evidence="2" type="ORF">SAMN06269250_0951</name>
</gene>
<dbReference type="Gene3D" id="2.60.40.10">
    <property type="entry name" value="Immunoglobulins"/>
    <property type="match status" value="1"/>
</dbReference>
<evidence type="ECO:0000313" key="3">
    <source>
        <dbReference type="Proteomes" id="UP000219452"/>
    </source>
</evidence>
<keyword evidence="3" id="KW-1185">Reference proteome</keyword>
<protein>
    <submittedName>
        <fullName evidence="2">Enterochelin esterase</fullName>
    </submittedName>
</protein>
<proteinExistence type="predicted"/>
<dbReference type="Proteomes" id="UP000219452">
    <property type="component" value="Unassembled WGS sequence"/>
</dbReference>
<evidence type="ECO:0000259" key="1">
    <source>
        <dbReference type="Pfam" id="PF02922"/>
    </source>
</evidence>
<dbReference type="GO" id="GO:0005975">
    <property type="term" value="P:carbohydrate metabolic process"/>
    <property type="evidence" value="ECO:0007669"/>
    <property type="project" value="InterPro"/>
</dbReference>
<dbReference type="GO" id="GO:0016747">
    <property type="term" value="F:acyltransferase activity, transferring groups other than amino-acyl groups"/>
    <property type="evidence" value="ECO:0007669"/>
    <property type="project" value="TreeGrafter"/>
</dbReference>
<evidence type="ECO:0000313" key="2">
    <source>
        <dbReference type="EMBL" id="SOD79416.1"/>
    </source>
</evidence>
<dbReference type="Gene3D" id="3.40.50.1820">
    <property type="entry name" value="alpha/beta hydrolase"/>
    <property type="match status" value="1"/>
</dbReference>
<reference evidence="3" key="1">
    <citation type="submission" date="2017-09" db="EMBL/GenBank/DDBJ databases">
        <authorList>
            <person name="Varghese N."/>
            <person name="Submissions S."/>
        </authorList>
    </citation>
    <scope>NUCLEOTIDE SEQUENCE [LARGE SCALE GENOMIC DNA]</scope>
    <source>
        <strain evidence="3">DSM 29961</strain>
    </source>
</reference>
<dbReference type="Pfam" id="PF00756">
    <property type="entry name" value="Esterase"/>
    <property type="match status" value="1"/>
</dbReference>
<accession>A0A286F8H9</accession>
<dbReference type="InterPro" id="IPR050583">
    <property type="entry name" value="Mycobacterial_A85_antigen"/>
</dbReference>
<dbReference type="SUPFAM" id="SSF53474">
    <property type="entry name" value="alpha/beta-Hydrolases"/>
    <property type="match status" value="1"/>
</dbReference>
<dbReference type="PANTHER" id="PTHR48098:SF1">
    <property type="entry name" value="DIACYLGLYCEROL ACYLTRANSFERASE_MYCOLYLTRANSFERASE AG85A"/>
    <property type="match status" value="1"/>
</dbReference>
<dbReference type="OrthoDB" id="9803578at2"/>
<dbReference type="InterPro" id="IPR000801">
    <property type="entry name" value="Esterase-like"/>
</dbReference>
<dbReference type="InterPro" id="IPR029058">
    <property type="entry name" value="AB_hydrolase_fold"/>
</dbReference>
<name>A0A286F8H9_9BACT</name>
<dbReference type="SUPFAM" id="SSF81296">
    <property type="entry name" value="E set domains"/>
    <property type="match status" value="1"/>
</dbReference>
<dbReference type="AlphaFoldDB" id="A0A286F8H9"/>
<dbReference type="GO" id="GO:0004553">
    <property type="term" value="F:hydrolase activity, hydrolyzing O-glycosyl compounds"/>
    <property type="evidence" value="ECO:0007669"/>
    <property type="project" value="InterPro"/>
</dbReference>
<organism evidence="2 3">
    <name type="scientific">Spirosoma fluviale</name>
    <dbReference type="NCBI Taxonomy" id="1597977"/>
    <lineage>
        <taxon>Bacteria</taxon>
        <taxon>Pseudomonadati</taxon>
        <taxon>Bacteroidota</taxon>
        <taxon>Cytophagia</taxon>
        <taxon>Cytophagales</taxon>
        <taxon>Cytophagaceae</taxon>
        <taxon>Spirosoma</taxon>
    </lineage>
</organism>
<dbReference type="CDD" id="cd11294">
    <property type="entry name" value="E_set_Esterase_like_N"/>
    <property type="match status" value="1"/>
</dbReference>
<feature type="domain" description="Glycoside hydrolase family 13 N-terminal" evidence="1">
    <location>
        <begin position="40"/>
        <end position="99"/>
    </location>
</feature>
<dbReference type="InterPro" id="IPR013783">
    <property type="entry name" value="Ig-like_fold"/>
</dbReference>
<dbReference type="EMBL" id="OCNH01000001">
    <property type="protein sequence ID" value="SOD79416.1"/>
    <property type="molecule type" value="Genomic_DNA"/>
</dbReference>
<dbReference type="InterPro" id="IPR004193">
    <property type="entry name" value="Glyco_hydro_13_N"/>
</dbReference>